<dbReference type="SUPFAM" id="SSF53850">
    <property type="entry name" value="Periplasmic binding protein-like II"/>
    <property type="match status" value="1"/>
</dbReference>
<dbReference type="InterPro" id="IPR024370">
    <property type="entry name" value="PBP_domain"/>
</dbReference>
<comment type="caution">
    <text evidence="10">The sequence shown here is derived from an EMBL/GenBank/DDBJ whole genome shotgun (WGS) entry which is preliminary data.</text>
</comment>
<dbReference type="PIRSF" id="PIRSF002756">
    <property type="entry name" value="PstS"/>
    <property type="match status" value="1"/>
</dbReference>
<keyword evidence="11" id="KW-1185">Reference proteome</keyword>
<evidence type="ECO:0000256" key="1">
    <source>
        <dbReference type="ARBA" id="ARBA00002841"/>
    </source>
</evidence>
<accession>A0A512DHQ2</accession>
<evidence type="ECO:0000256" key="5">
    <source>
        <dbReference type="ARBA" id="ARBA00022448"/>
    </source>
</evidence>
<dbReference type="Proteomes" id="UP000321523">
    <property type="component" value="Unassembled WGS sequence"/>
</dbReference>
<proteinExistence type="inferred from homology"/>
<comment type="similarity">
    <text evidence="2 7">Belongs to the PstS family.</text>
</comment>
<evidence type="ECO:0000256" key="8">
    <source>
        <dbReference type="SAM" id="SignalP"/>
    </source>
</evidence>
<dbReference type="Pfam" id="PF12849">
    <property type="entry name" value="PBP_like_2"/>
    <property type="match status" value="1"/>
</dbReference>
<evidence type="ECO:0000256" key="2">
    <source>
        <dbReference type="ARBA" id="ARBA00008725"/>
    </source>
</evidence>
<dbReference type="InterPro" id="IPR050962">
    <property type="entry name" value="Phosphate-bind_PstS"/>
</dbReference>
<evidence type="ECO:0000259" key="9">
    <source>
        <dbReference type="Pfam" id="PF12849"/>
    </source>
</evidence>
<feature type="chain" id="PRO_5021900458" description="Phosphate-binding protein PstS" evidence="8">
    <location>
        <begin position="28"/>
        <end position="354"/>
    </location>
</feature>
<gene>
    <name evidence="10" type="primary">pstS</name>
    <name evidence="10" type="ORF">SAE02_01200</name>
</gene>
<dbReference type="PANTHER" id="PTHR42996">
    <property type="entry name" value="PHOSPHATE-BINDING PROTEIN PSTS"/>
    <property type="match status" value="1"/>
</dbReference>
<dbReference type="InterPro" id="IPR005673">
    <property type="entry name" value="ABC_phos-bd_PstS"/>
</dbReference>
<dbReference type="EMBL" id="BJYZ01000001">
    <property type="protein sequence ID" value="GEO35972.1"/>
    <property type="molecule type" value="Genomic_DNA"/>
</dbReference>
<comment type="function">
    <text evidence="1 7">Part of the ABC transporter complex PstSACB involved in phosphate import.</text>
</comment>
<dbReference type="GO" id="GO:0042301">
    <property type="term" value="F:phosphate ion binding"/>
    <property type="evidence" value="ECO:0007669"/>
    <property type="project" value="InterPro"/>
</dbReference>
<organism evidence="10 11">
    <name type="scientific">Skermanella aerolata</name>
    <dbReference type="NCBI Taxonomy" id="393310"/>
    <lineage>
        <taxon>Bacteria</taxon>
        <taxon>Pseudomonadati</taxon>
        <taxon>Pseudomonadota</taxon>
        <taxon>Alphaproteobacteria</taxon>
        <taxon>Rhodospirillales</taxon>
        <taxon>Azospirillaceae</taxon>
        <taxon>Skermanella</taxon>
    </lineage>
</organism>
<dbReference type="OrthoDB" id="9801510at2"/>
<evidence type="ECO:0000256" key="7">
    <source>
        <dbReference type="PIRNR" id="PIRNR002756"/>
    </source>
</evidence>
<dbReference type="Gene3D" id="3.40.190.10">
    <property type="entry name" value="Periplasmic binding protein-like II"/>
    <property type="match status" value="2"/>
</dbReference>
<keyword evidence="8" id="KW-0732">Signal</keyword>
<feature type="domain" description="PBP" evidence="9">
    <location>
        <begin position="24"/>
        <end position="309"/>
    </location>
</feature>
<dbReference type="AlphaFoldDB" id="A0A512DHQ2"/>
<evidence type="ECO:0000313" key="10">
    <source>
        <dbReference type="EMBL" id="GEO35972.1"/>
    </source>
</evidence>
<dbReference type="GO" id="GO:0035435">
    <property type="term" value="P:phosphate ion transmembrane transport"/>
    <property type="evidence" value="ECO:0007669"/>
    <property type="project" value="InterPro"/>
</dbReference>
<evidence type="ECO:0000256" key="4">
    <source>
        <dbReference type="ARBA" id="ARBA00021889"/>
    </source>
</evidence>
<sequence length="354" mass="37782">MSFVAKGIMRAALAGIAGIVLATSAQAQDISGAGATFPYPVYARWALAYQQETGTKINYQAIGSGGGIRQIKERTVTFGASDSPLKPDDLAKAGLVQFPLIMGGVVPVVNIVGIKPGQLHLDGPTMARIYLGEIENWDDPAIKALNPDLPLPKLAIAPIYRSDGSGTNFLFTNYLSKVSQSFLDQVGSNTSVQWPAGLGARGNEGVAAMTTRTRGAIGYVESAYAKQNKMPHVILKNADGQWVEPETEAFQAAAASADWGNAPGYYIILTNQAGARSWPITGASFILMHREPRDPAAAASALKFFDWAYKNGAPMAEQLDYVPMPPNVVELVEQTWSKDFAKVDGEALWSGSSQ</sequence>
<dbReference type="CDD" id="cd13565">
    <property type="entry name" value="PBP2_PstS"/>
    <property type="match status" value="1"/>
</dbReference>
<reference evidence="10 11" key="1">
    <citation type="submission" date="2019-07" db="EMBL/GenBank/DDBJ databases">
        <title>Whole genome shotgun sequence of Skermanella aerolata NBRC 106429.</title>
        <authorList>
            <person name="Hosoyama A."/>
            <person name="Uohara A."/>
            <person name="Ohji S."/>
            <person name="Ichikawa N."/>
        </authorList>
    </citation>
    <scope>NUCLEOTIDE SEQUENCE [LARGE SCALE GENOMIC DNA]</scope>
    <source>
        <strain evidence="10 11">NBRC 106429</strain>
    </source>
</reference>
<dbReference type="PANTHER" id="PTHR42996:SF1">
    <property type="entry name" value="PHOSPHATE-BINDING PROTEIN PSTS"/>
    <property type="match status" value="1"/>
</dbReference>
<evidence type="ECO:0000313" key="11">
    <source>
        <dbReference type="Proteomes" id="UP000321523"/>
    </source>
</evidence>
<dbReference type="NCBIfam" id="TIGR00975">
    <property type="entry name" value="3a0107s03"/>
    <property type="match status" value="1"/>
</dbReference>
<evidence type="ECO:0000256" key="6">
    <source>
        <dbReference type="ARBA" id="ARBA00022592"/>
    </source>
</evidence>
<dbReference type="GO" id="GO:0043190">
    <property type="term" value="C:ATP-binding cassette (ABC) transporter complex"/>
    <property type="evidence" value="ECO:0007669"/>
    <property type="project" value="InterPro"/>
</dbReference>
<dbReference type="RefSeq" id="WP_147039961.1">
    <property type="nucleotide sequence ID" value="NZ_BJYZ01000001.1"/>
</dbReference>
<name>A0A512DHQ2_9PROT</name>
<feature type="signal peptide" evidence="8">
    <location>
        <begin position="1"/>
        <end position="27"/>
    </location>
</feature>
<dbReference type="NCBIfam" id="NF008171">
    <property type="entry name" value="PRK10918.1"/>
    <property type="match status" value="1"/>
</dbReference>
<comment type="subunit">
    <text evidence="3 7">The complex is composed of two ATP-binding proteins (PstB), two transmembrane proteins (PstC and PstA) and a solute-binding protein (PstS).</text>
</comment>
<protein>
    <recommendedName>
        <fullName evidence="4 7">Phosphate-binding protein PstS</fullName>
    </recommendedName>
</protein>
<evidence type="ECO:0000256" key="3">
    <source>
        <dbReference type="ARBA" id="ARBA00011529"/>
    </source>
</evidence>
<keyword evidence="6 7" id="KW-0592">Phosphate transport</keyword>
<keyword evidence="5 7" id="KW-0813">Transport</keyword>